<feature type="region of interest" description="Disordered" evidence="1">
    <location>
        <begin position="336"/>
        <end position="355"/>
    </location>
</feature>
<dbReference type="Gene3D" id="3.30.710.10">
    <property type="entry name" value="Potassium Channel Kv1.1, Chain A"/>
    <property type="match status" value="1"/>
</dbReference>
<accession>A0A8H6ASH0</accession>
<evidence type="ECO:0000256" key="1">
    <source>
        <dbReference type="SAM" id="MobiDB-lite"/>
    </source>
</evidence>
<dbReference type="InterPro" id="IPR011333">
    <property type="entry name" value="SKP1/BTB/POZ_sf"/>
</dbReference>
<dbReference type="InterPro" id="IPR000210">
    <property type="entry name" value="BTB/POZ_dom"/>
</dbReference>
<proteinExistence type="predicted"/>
<dbReference type="CDD" id="cd18186">
    <property type="entry name" value="BTB_POZ_ZBTB_KLHL-like"/>
    <property type="match status" value="1"/>
</dbReference>
<dbReference type="RefSeq" id="XP_037191927.1">
    <property type="nucleotide sequence ID" value="XM_037338621.1"/>
</dbReference>
<dbReference type="EMBL" id="JABFCT010000009">
    <property type="protein sequence ID" value="KAF5872981.1"/>
    <property type="molecule type" value="Genomic_DNA"/>
</dbReference>
<dbReference type="GeneID" id="59262313"/>
<comment type="caution">
    <text evidence="3">The sequence shown here is derived from an EMBL/GenBank/DDBJ whole genome shotgun (WGS) entry which is preliminary data.</text>
</comment>
<dbReference type="SUPFAM" id="SSF54695">
    <property type="entry name" value="POZ domain"/>
    <property type="match status" value="1"/>
</dbReference>
<dbReference type="OrthoDB" id="3481287at2759"/>
<feature type="compositionally biased region" description="Polar residues" evidence="1">
    <location>
        <begin position="102"/>
        <end position="126"/>
    </location>
</feature>
<reference evidence="3 4" key="1">
    <citation type="journal article" date="2020" name="Phytopathology">
        <title>A high-quality genome resource of Botrytis fragariae, a new and rapidly spreading fungal pathogen causing strawberry gray mold in the U.S.A.</title>
        <authorList>
            <person name="Wu Y."/>
            <person name="Saski C.A."/>
            <person name="Schnabel G."/>
            <person name="Xiao S."/>
            <person name="Hu M."/>
        </authorList>
    </citation>
    <scope>NUCLEOTIDE SEQUENCE [LARGE SCALE GENOMIC DNA]</scope>
    <source>
        <strain evidence="3 4">BVB16</strain>
    </source>
</reference>
<dbReference type="PANTHER" id="PTHR47843">
    <property type="entry name" value="BTB DOMAIN-CONTAINING PROTEIN-RELATED"/>
    <property type="match status" value="1"/>
</dbReference>
<dbReference type="PANTHER" id="PTHR47843:SF5">
    <property type="entry name" value="BTB_POZ DOMAIN PROTEIN"/>
    <property type="match status" value="1"/>
</dbReference>
<evidence type="ECO:0000313" key="3">
    <source>
        <dbReference type="EMBL" id="KAF5872981.1"/>
    </source>
</evidence>
<protein>
    <submittedName>
        <fullName evidence="3">Putative btb poz domain protein</fullName>
    </submittedName>
</protein>
<evidence type="ECO:0000259" key="2">
    <source>
        <dbReference type="PROSITE" id="PS50097"/>
    </source>
</evidence>
<keyword evidence="4" id="KW-1185">Reference proteome</keyword>
<dbReference type="Proteomes" id="UP000531561">
    <property type="component" value="Unassembled WGS sequence"/>
</dbReference>
<dbReference type="Pfam" id="PF00651">
    <property type="entry name" value="BTB"/>
    <property type="match status" value="1"/>
</dbReference>
<feature type="domain" description="BTB" evidence="2">
    <location>
        <begin position="25"/>
        <end position="93"/>
    </location>
</feature>
<feature type="region of interest" description="Disordered" evidence="1">
    <location>
        <begin position="1102"/>
        <end position="1150"/>
    </location>
</feature>
<organism evidence="3 4">
    <name type="scientific">Botrytis fragariae</name>
    <dbReference type="NCBI Taxonomy" id="1964551"/>
    <lineage>
        <taxon>Eukaryota</taxon>
        <taxon>Fungi</taxon>
        <taxon>Dikarya</taxon>
        <taxon>Ascomycota</taxon>
        <taxon>Pezizomycotina</taxon>
        <taxon>Leotiomycetes</taxon>
        <taxon>Helotiales</taxon>
        <taxon>Sclerotiniaceae</taxon>
        <taxon>Botrytis</taxon>
    </lineage>
</organism>
<feature type="compositionally biased region" description="Basic and acidic residues" evidence="1">
    <location>
        <begin position="1125"/>
        <end position="1135"/>
    </location>
</feature>
<sequence>MESQLSNTSDALDAIKSLYETGKYADMKIRCEEKVFDVHRAVVCIRSPVIAAAMDDDRWEEAAKGEYHMSDEELPIVEVMIKYLYCGSYDDQVALESKASNDDSQVGLPSSPPKQVTGTLANPSSQPREIRWSDFARSGGSGLNTAFGQADPQVAPITKPSSLLFNAKVYIIADKYMIPALKSLAHEKFTKSLREHWNTPEFTASAEFLWENTPGSDMLLRRVLVATAATHIDVLLDRGEFVEFMSEHGDFAVGVMKKMKGRDDSVVATPNVDQGARNSGKRNVVVLPRHRYSIMEMVMRESDRSLSRESFANTENEEHTLIENLMESASVSRLSSAQGSLAHDEDEERDHVLRDENATMKTLAADFDRQSLGEESLPKVRRQHNIGMACKYCVLCQAQFPPFFSEISGINTFWKWRPKRQVQPWEYKFRAVIEINRDDEEEEDIGITGLMTFPEGDSQEKLVALIPSSSTEFLLNTVYSPDNPPYCEAFCFHDWCYSILRWRLGKYSDATLHKVCKSLSISPAWENIAESEACLYDQVVRNNLLSDMTELGPKYQPLFLSKLPLELRALIWGYVGPSSAYSSFMIVASETSRLFYKMHRPAQLALVLYPKSHLVPKMIRIFGTDYIQSLCAESTTIPITDSAIACSYKLAIGTHGICAIQIISEDGSSYWVGKVPASGLLWYVDAQRDFRRDVKLHYTFKQGLNIDVRKMQTFRDGIWDRVDSPKWSQGGSFLNYIRRDGYGLYRYIPFYSGYEYITGITIHYHKEFVTGMEAYYGKITELTGLYSGVALHLPLEFSERISYVWIKLEENRIQRYYDPAFIIQTTHGRTCHLGPYVPHDEYKFYQWNRLTFHGQITGICVENFEWTLKNFNIISDGNEVEPMQPLLHYETPKQRPYIYLPQNSKYGDYDLYFSSAKFSQMKRVTLCRINERCMGILIHYLFKPPVVLGQWYKPEVSSHQIIYDRSHPPPSKIMFRSARFENSEEGFVVDVSFTQEELPPIDMNDQVQVFDLALEQHIAWWFTNSTDLISLWNLGEESAQGVEMREIICRDHEIHTSNEQIDNTPDIFKNTAMEGENDHDMTPQSSTAVVGESRNDNEIVNSDFVTPYDGIDSPAENAVDEREEGPETFRAEHEMSGSQNEDEQEKENDGASVPLAYAQASEYCILCRARLFPFYFVNEPNRRRYQEWLSENPAEQWQLKTRAVMNLRLDDHESPVMTKVFMFDSLAVDTSLVGHPAYRRIVLDPRPDLDDYIDTSAHCFHDWCYSVLSWKTKQNSAKFLFELGRNLNTSTVWEKPAEWNGPLYPQIDINALLSTADDGFARLQPLFLSRLPVEIRSRIWSYVGSETAYSAFLALFNEVYDTEDIRASAQDTKSSGGIEILQTVTEIDIVSSVHGIYAIRFSGSSWTSEWLGRIPQTDHSWYGTIQVDDTNLLIYSHNVSFLDCSSLNEV</sequence>
<evidence type="ECO:0000313" key="4">
    <source>
        <dbReference type="Proteomes" id="UP000531561"/>
    </source>
</evidence>
<dbReference type="PROSITE" id="PS50097">
    <property type="entry name" value="BTB"/>
    <property type="match status" value="1"/>
</dbReference>
<name>A0A8H6ASH0_9HELO</name>
<gene>
    <name evidence="3" type="ORF">Bfra_008258</name>
</gene>
<feature type="region of interest" description="Disordered" evidence="1">
    <location>
        <begin position="98"/>
        <end position="126"/>
    </location>
</feature>